<protein>
    <recommendedName>
        <fullName evidence="2">N-acetylmuramoyl-L-alanine amidase</fullName>
        <ecNumber evidence="2">3.5.1.28</ecNumber>
    </recommendedName>
</protein>
<evidence type="ECO:0000256" key="3">
    <source>
        <dbReference type="ARBA" id="ARBA00022801"/>
    </source>
</evidence>
<accession>A0AA41E343</accession>
<dbReference type="Gene3D" id="3.40.80.10">
    <property type="entry name" value="Peptidoglycan recognition protein-like"/>
    <property type="match status" value="1"/>
</dbReference>
<dbReference type="EC" id="3.5.1.28" evidence="2"/>
<dbReference type="GO" id="GO:0009253">
    <property type="term" value="P:peptidoglycan catabolic process"/>
    <property type="evidence" value="ECO:0007669"/>
    <property type="project" value="InterPro"/>
</dbReference>
<evidence type="ECO:0000256" key="1">
    <source>
        <dbReference type="ARBA" id="ARBA00001561"/>
    </source>
</evidence>
<dbReference type="EMBL" id="JAGSVG010000001">
    <property type="protein sequence ID" value="MBR8127532.1"/>
    <property type="molecule type" value="Genomic_DNA"/>
</dbReference>
<dbReference type="PANTHER" id="PTHR30417:SF1">
    <property type="entry name" value="N-ACETYLMURAMOYL-L-ALANINE AMIDASE AMID"/>
    <property type="match status" value="1"/>
</dbReference>
<evidence type="ECO:0000256" key="2">
    <source>
        <dbReference type="ARBA" id="ARBA00011901"/>
    </source>
</evidence>
<keyword evidence="4" id="KW-0961">Cell wall biogenesis/degradation</keyword>
<comment type="catalytic activity">
    <reaction evidence="1">
        <text>Hydrolyzes the link between N-acetylmuramoyl residues and L-amino acid residues in certain cell-wall glycopeptides.</text>
        <dbReference type="EC" id="3.5.1.28"/>
    </reaction>
</comment>
<dbReference type="InterPro" id="IPR002502">
    <property type="entry name" value="Amidase_domain"/>
</dbReference>
<dbReference type="CDD" id="cd06583">
    <property type="entry name" value="PGRP"/>
    <property type="match status" value="1"/>
</dbReference>
<dbReference type="SUPFAM" id="SSF55846">
    <property type="entry name" value="N-acetylmuramoyl-L-alanine amidase-like"/>
    <property type="match status" value="1"/>
</dbReference>
<dbReference type="AlphaFoldDB" id="A0AA41E343"/>
<dbReference type="GO" id="GO:0009254">
    <property type="term" value="P:peptidoglycan turnover"/>
    <property type="evidence" value="ECO:0007669"/>
    <property type="project" value="TreeGrafter"/>
</dbReference>
<name>A0AA41E343_9BURK</name>
<dbReference type="GO" id="GO:0071555">
    <property type="term" value="P:cell wall organization"/>
    <property type="evidence" value="ECO:0007669"/>
    <property type="project" value="UniProtKB-KW"/>
</dbReference>
<gene>
    <name evidence="6" type="ORF">KDW93_00755</name>
</gene>
<evidence type="ECO:0000259" key="5">
    <source>
        <dbReference type="Pfam" id="PF01510"/>
    </source>
</evidence>
<feature type="domain" description="N-acetylmuramoyl-L-alanine amidase" evidence="5">
    <location>
        <begin position="29"/>
        <end position="187"/>
    </location>
</feature>
<dbReference type="InterPro" id="IPR036505">
    <property type="entry name" value="Amidase/PGRP_sf"/>
</dbReference>
<organism evidence="6 7">
    <name type="scientific">Burkholderia ambifaria</name>
    <dbReference type="NCBI Taxonomy" id="152480"/>
    <lineage>
        <taxon>Bacteria</taxon>
        <taxon>Pseudomonadati</taxon>
        <taxon>Pseudomonadota</taxon>
        <taxon>Betaproteobacteria</taxon>
        <taxon>Burkholderiales</taxon>
        <taxon>Burkholderiaceae</taxon>
        <taxon>Burkholderia</taxon>
        <taxon>Burkholderia cepacia complex</taxon>
    </lineage>
</organism>
<keyword evidence="3" id="KW-0378">Hydrolase</keyword>
<evidence type="ECO:0000313" key="7">
    <source>
        <dbReference type="Proteomes" id="UP000682266"/>
    </source>
</evidence>
<dbReference type="InterPro" id="IPR051206">
    <property type="entry name" value="NAMLAA_amidase_2"/>
</dbReference>
<evidence type="ECO:0000313" key="6">
    <source>
        <dbReference type="EMBL" id="MBR8127532.1"/>
    </source>
</evidence>
<dbReference type="Proteomes" id="UP000682266">
    <property type="component" value="Unassembled WGS sequence"/>
</dbReference>
<comment type="caution">
    <text evidence="6">The sequence shown here is derived from an EMBL/GenBank/DDBJ whole genome shotgun (WGS) entry which is preliminary data.</text>
</comment>
<dbReference type="Pfam" id="PF01510">
    <property type="entry name" value="Amidase_2"/>
    <property type="match status" value="1"/>
</dbReference>
<evidence type="ECO:0000256" key="4">
    <source>
        <dbReference type="ARBA" id="ARBA00023316"/>
    </source>
</evidence>
<dbReference type="RefSeq" id="WP_105784744.1">
    <property type="nucleotide sequence ID" value="NZ_CADERF010000003.1"/>
</dbReference>
<dbReference type="GO" id="GO:0008745">
    <property type="term" value="F:N-acetylmuramoyl-L-alanine amidase activity"/>
    <property type="evidence" value="ECO:0007669"/>
    <property type="project" value="UniProtKB-EC"/>
</dbReference>
<sequence length="197" mass="22236">MLFISKQGHVDAERVEVKIFSTIERSAMAKVNGIVVHQTDGTTADSTFNSYAASGANGAHFLIDKTGVIYQTASVYKRTNHVGLLKSRCLMERKCSQSEFKRVSDMTGKYAKLSRVEYGKGFPDRYPGNADSIGIEIVGRMDRETKIYETVNDWQNNSLRWLVKELCETLGISFSEIYKHPEVSYKRETEAGTAQWD</sequence>
<dbReference type="PANTHER" id="PTHR30417">
    <property type="entry name" value="N-ACETYLMURAMOYL-L-ALANINE AMIDASE AMID"/>
    <property type="match status" value="1"/>
</dbReference>
<reference evidence="6" key="1">
    <citation type="submission" date="2021-04" db="EMBL/GenBank/DDBJ databases">
        <title>A collection of bacterial strains from the Burkholderia cepacia Research Laboratory and Repository.</title>
        <authorList>
            <person name="Lipuma J."/>
            <person name="Spilker T."/>
        </authorList>
    </citation>
    <scope>NUCLEOTIDE SEQUENCE</scope>
    <source>
        <strain evidence="6">AU36012</strain>
    </source>
</reference>
<proteinExistence type="predicted"/>